<dbReference type="EC" id="3.2.1.21" evidence="3 7"/>
<dbReference type="PRINTS" id="PR00133">
    <property type="entry name" value="GLHYDRLASE3"/>
</dbReference>
<dbReference type="InterPro" id="IPR011658">
    <property type="entry name" value="PA14_dom"/>
</dbReference>
<keyword evidence="7" id="KW-0624">Polysaccharide degradation</keyword>
<feature type="domain" description="PA14" evidence="8">
    <location>
        <begin position="417"/>
        <end position="578"/>
    </location>
</feature>
<dbReference type="InterPro" id="IPR001764">
    <property type="entry name" value="Glyco_hydro_3_N"/>
</dbReference>
<protein>
    <recommendedName>
        <fullName evidence="3 7">beta-glucosidase</fullName>
        <ecNumber evidence="3 7">3.2.1.21</ecNumber>
    </recommendedName>
</protein>
<proteinExistence type="inferred from homology"/>
<dbReference type="Gene3D" id="3.40.50.1700">
    <property type="entry name" value="Glycoside hydrolase family 3 C-terminal domain"/>
    <property type="match status" value="1"/>
</dbReference>
<evidence type="ECO:0000256" key="2">
    <source>
        <dbReference type="ARBA" id="ARBA00005336"/>
    </source>
</evidence>
<dbReference type="GO" id="GO:0030245">
    <property type="term" value="P:cellulose catabolic process"/>
    <property type="evidence" value="ECO:0007669"/>
    <property type="project" value="UniProtKB-UniPathway"/>
</dbReference>
<dbReference type="FunFam" id="3.20.20.300:FF:000006">
    <property type="entry name" value="Beta-glucosidase H"/>
    <property type="match status" value="1"/>
</dbReference>
<comment type="similarity">
    <text evidence="2 7">Belongs to the glycosyl hydrolase 3 family.</text>
</comment>
<dbReference type="InterPro" id="IPR037524">
    <property type="entry name" value="PA14/GLEYA"/>
</dbReference>
<dbReference type="Gene3D" id="2.60.40.10">
    <property type="entry name" value="Immunoglobulins"/>
    <property type="match status" value="1"/>
</dbReference>
<dbReference type="InterPro" id="IPR036881">
    <property type="entry name" value="Glyco_hydro_3_C_sf"/>
</dbReference>
<dbReference type="STRING" id="1331196.A0A1B9IP62"/>
<comment type="catalytic activity">
    <reaction evidence="1 7">
        <text>Hydrolysis of terminal, non-reducing beta-D-glucosyl residues with release of beta-D-glucose.</text>
        <dbReference type="EC" id="3.2.1.21"/>
    </reaction>
</comment>
<dbReference type="Pfam" id="PF01915">
    <property type="entry name" value="Glyco_hydro_3_C"/>
    <property type="match status" value="1"/>
</dbReference>
<sequence>MASKTNDQMDRSFLTASIPKLLEEMTEEEKISLLAGKDWWNTVPVPRLNIPSIKVTDGPNGARGDSFYHMCPATALPNATCLGATFSTELAELSGSLLADEARARNASCLLAPTINIQRSPLGGRAFESYAEDPTLSGLIAASYVNGLQDKGVSATIKHFVANDQEHERMGQDSIIASRPLRDIYLRPFQLAQKHSKPWAFMTAYNKLNGTHCSENKWLLTDVLRGEWKFDGLVMSDWYGTYSVSDSVNAGLNLEMPGEARWRQQTLIAHSIYSHKIDPRTLDKRVSEIMNWVQKLAQHNEELVYAKPNKEKTRIEEKEADAKILRRIGGEGIVLLKNDQDVLPLNRPNTKVGVIGPNAKAKVLTGGGSAQLRASWSVSPWEGLVHNKPDNVDLSYSLGATTSKYLPLLGEEFTTLDGKPGFDLRHYAINKESGEKEENPVLTEQRDTSDMFMADFHPPELGDQYFTELLAIFTPGESAEWVFESTVTGQAWLWIDDDLIIDNSKYTSRGTSYFGSGSVPLQRTFKVETGKSYNIRYLHDSRIPSTLITAGSTPLTVVGIRLGAFPKFEPEQAIKDAVELAKNVDVPLIIAGLNADWESEGYDRPDLSLPLRTNELISRVAEANPKTVIVIQAGSAVSMPWINRVSGVVYAWYGGNECGNAIGDIIYGKVNPSGRLPITFPVRETDIPANTNYKSARTKTYYEEGIWVGYRWYNERQIKPLFPFGHGLSYTTFEYDNLKMTNQPPKNAKADEWKLEVQVDVKNTGNIPGSHSVHFYTCPPKETETSLKHPKQTLQAFKKVSDLKPGETVTVKVILDKYAISHWDEGYNSFRAELGEWYVKIGKDAETMIGEAKFVIEQEIEWTGL</sequence>
<evidence type="ECO:0000256" key="4">
    <source>
        <dbReference type="ARBA" id="ARBA00022801"/>
    </source>
</evidence>
<dbReference type="SMART" id="SM01217">
    <property type="entry name" value="Fn3_like"/>
    <property type="match status" value="1"/>
</dbReference>
<evidence type="ECO:0000256" key="5">
    <source>
        <dbReference type="ARBA" id="ARBA00023277"/>
    </source>
</evidence>
<keyword evidence="4 7" id="KW-0378">Hydrolase</keyword>
<dbReference type="InterPro" id="IPR002772">
    <property type="entry name" value="Glyco_hydro_3_C"/>
</dbReference>
<dbReference type="PROSITE" id="PS51820">
    <property type="entry name" value="PA14"/>
    <property type="match status" value="1"/>
</dbReference>
<dbReference type="Pfam" id="PF07691">
    <property type="entry name" value="PA14"/>
    <property type="match status" value="1"/>
</dbReference>
<accession>A0A1B9IP62</accession>
<dbReference type="PANTHER" id="PTHR42715:SF10">
    <property type="entry name" value="BETA-GLUCOSIDASE"/>
    <property type="match status" value="1"/>
</dbReference>
<dbReference type="OrthoDB" id="47059at2759"/>
<dbReference type="Pfam" id="PF14310">
    <property type="entry name" value="Fn3-like"/>
    <property type="match status" value="1"/>
</dbReference>
<dbReference type="InterPro" id="IPR036962">
    <property type="entry name" value="Glyco_hydro_3_N_sf"/>
</dbReference>
<dbReference type="PROSITE" id="PS00775">
    <property type="entry name" value="GLYCOSYL_HYDROL_F3"/>
    <property type="match status" value="1"/>
</dbReference>
<name>A0A1B9IP62_9TREE</name>
<keyword evidence="10" id="KW-1185">Reference proteome</keyword>
<dbReference type="PANTHER" id="PTHR42715">
    <property type="entry name" value="BETA-GLUCOSIDASE"/>
    <property type="match status" value="1"/>
</dbReference>
<evidence type="ECO:0000259" key="8">
    <source>
        <dbReference type="PROSITE" id="PS51820"/>
    </source>
</evidence>
<evidence type="ECO:0000256" key="7">
    <source>
        <dbReference type="RuleBase" id="RU361161"/>
    </source>
</evidence>
<dbReference type="Pfam" id="PF00933">
    <property type="entry name" value="Glyco_hydro_3"/>
    <property type="match status" value="1"/>
</dbReference>
<dbReference type="Gene3D" id="3.20.20.300">
    <property type="entry name" value="Glycoside hydrolase, family 3, N-terminal domain"/>
    <property type="match status" value="1"/>
</dbReference>
<comment type="pathway">
    <text evidence="7">Glycan metabolism; cellulose degradation.</text>
</comment>
<dbReference type="InterPro" id="IPR050288">
    <property type="entry name" value="Cellulose_deg_GH3"/>
</dbReference>
<dbReference type="UniPathway" id="UPA00696"/>
<dbReference type="InterPro" id="IPR013783">
    <property type="entry name" value="Ig-like_fold"/>
</dbReference>
<dbReference type="SUPFAM" id="SSF51445">
    <property type="entry name" value="(Trans)glycosidases"/>
    <property type="match status" value="1"/>
</dbReference>
<dbReference type="SUPFAM" id="SSF52279">
    <property type="entry name" value="Beta-D-glucan exohydrolase, C-terminal domain"/>
    <property type="match status" value="1"/>
</dbReference>
<keyword evidence="5 7" id="KW-0119">Carbohydrate metabolism</keyword>
<evidence type="ECO:0000313" key="10">
    <source>
        <dbReference type="Proteomes" id="UP000092583"/>
    </source>
</evidence>
<keyword evidence="6 7" id="KW-0326">Glycosidase</keyword>
<organism evidence="9 10">
    <name type="scientific">Kwoniella mangroviensis CBS 10435</name>
    <dbReference type="NCBI Taxonomy" id="1331196"/>
    <lineage>
        <taxon>Eukaryota</taxon>
        <taxon>Fungi</taxon>
        <taxon>Dikarya</taxon>
        <taxon>Basidiomycota</taxon>
        <taxon>Agaricomycotina</taxon>
        <taxon>Tremellomycetes</taxon>
        <taxon>Tremellales</taxon>
        <taxon>Cryptococcaceae</taxon>
        <taxon>Kwoniella</taxon>
    </lineage>
</organism>
<dbReference type="Proteomes" id="UP000092583">
    <property type="component" value="Unassembled WGS sequence"/>
</dbReference>
<dbReference type="Gene3D" id="2.60.120.260">
    <property type="entry name" value="Galactose-binding domain-like"/>
    <property type="match status" value="1"/>
</dbReference>
<reference evidence="9 10" key="1">
    <citation type="submission" date="2013-07" db="EMBL/GenBank/DDBJ databases">
        <title>The Genome Sequence of Kwoniella mangroviensis CBS10435.</title>
        <authorList>
            <consortium name="The Broad Institute Genome Sequencing Platform"/>
            <person name="Cuomo C."/>
            <person name="Litvintseva A."/>
            <person name="Chen Y."/>
            <person name="Heitman J."/>
            <person name="Sun S."/>
            <person name="Springer D."/>
            <person name="Dromer F."/>
            <person name="Young S.K."/>
            <person name="Zeng Q."/>
            <person name="Gargeya S."/>
            <person name="Fitzgerald M."/>
            <person name="Abouelleil A."/>
            <person name="Alvarado L."/>
            <person name="Berlin A.M."/>
            <person name="Chapman S.B."/>
            <person name="Dewar J."/>
            <person name="Goldberg J."/>
            <person name="Griggs A."/>
            <person name="Gujja S."/>
            <person name="Hansen M."/>
            <person name="Howarth C."/>
            <person name="Imamovic A."/>
            <person name="Larimer J."/>
            <person name="McCowan C."/>
            <person name="Murphy C."/>
            <person name="Pearson M."/>
            <person name="Priest M."/>
            <person name="Roberts A."/>
            <person name="Saif S."/>
            <person name="Shea T."/>
            <person name="Sykes S."/>
            <person name="Wortman J."/>
            <person name="Nusbaum C."/>
            <person name="Birren B."/>
        </authorList>
    </citation>
    <scope>NUCLEOTIDE SEQUENCE [LARGE SCALE GENOMIC DNA]</scope>
    <source>
        <strain evidence="9 10">CBS 10435</strain>
    </source>
</reference>
<evidence type="ECO:0000256" key="1">
    <source>
        <dbReference type="ARBA" id="ARBA00000448"/>
    </source>
</evidence>
<evidence type="ECO:0000256" key="6">
    <source>
        <dbReference type="ARBA" id="ARBA00023295"/>
    </source>
</evidence>
<dbReference type="InterPro" id="IPR017853">
    <property type="entry name" value="GH"/>
</dbReference>
<dbReference type="EMBL" id="KI669463">
    <property type="protein sequence ID" value="OCF57375.1"/>
    <property type="molecule type" value="Genomic_DNA"/>
</dbReference>
<dbReference type="AlphaFoldDB" id="A0A1B9IP62"/>
<reference evidence="10" key="2">
    <citation type="submission" date="2013-12" db="EMBL/GenBank/DDBJ databases">
        <title>Evolution of pathogenesis and genome organization in the Tremellales.</title>
        <authorList>
            <person name="Cuomo C."/>
            <person name="Litvintseva A."/>
            <person name="Heitman J."/>
            <person name="Chen Y."/>
            <person name="Sun S."/>
            <person name="Springer D."/>
            <person name="Dromer F."/>
            <person name="Young S."/>
            <person name="Zeng Q."/>
            <person name="Chapman S."/>
            <person name="Gujja S."/>
            <person name="Saif S."/>
            <person name="Birren B."/>
        </authorList>
    </citation>
    <scope>NUCLEOTIDE SEQUENCE [LARGE SCALE GENOMIC DNA]</scope>
    <source>
        <strain evidence="10">CBS 10435</strain>
    </source>
</reference>
<dbReference type="InterPro" id="IPR019800">
    <property type="entry name" value="Glyco_hydro_3_AS"/>
</dbReference>
<evidence type="ECO:0000256" key="3">
    <source>
        <dbReference type="ARBA" id="ARBA00012744"/>
    </source>
</evidence>
<dbReference type="GO" id="GO:0008422">
    <property type="term" value="F:beta-glucosidase activity"/>
    <property type="evidence" value="ECO:0007669"/>
    <property type="project" value="UniProtKB-EC"/>
</dbReference>
<evidence type="ECO:0000313" key="9">
    <source>
        <dbReference type="EMBL" id="OCF57375.1"/>
    </source>
</evidence>
<gene>
    <name evidence="9" type="ORF">L486_04832</name>
</gene>
<dbReference type="InterPro" id="IPR026891">
    <property type="entry name" value="Fn3-like"/>
</dbReference>